<evidence type="ECO:0000313" key="2">
    <source>
        <dbReference type="Proteomes" id="UP000183656"/>
    </source>
</evidence>
<accession>A0A1I7KQ61</accession>
<name>A0A1I7KQ61_9BURK</name>
<gene>
    <name evidence="1" type="ORF">SAMN04489707_10641</name>
</gene>
<dbReference type="Pfam" id="PF21205">
    <property type="entry name" value="Rep3_C"/>
    <property type="match status" value="1"/>
</dbReference>
<protein>
    <submittedName>
        <fullName evidence="1">Initiator Replication protein</fullName>
    </submittedName>
</protein>
<dbReference type="AlphaFoldDB" id="A0A1I7KQ61"/>
<dbReference type="Proteomes" id="UP000183656">
    <property type="component" value="Unassembled WGS sequence"/>
</dbReference>
<keyword evidence="2" id="KW-1185">Reference proteome</keyword>
<dbReference type="InterPro" id="IPR036390">
    <property type="entry name" value="WH_DNA-bd_sf"/>
</dbReference>
<dbReference type="InterPro" id="IPR036388">
    <property type="entry name" value="WH-like_DNA-bd_sf"/>
</dbReference>
<dbReference type="SUPFAM" id="SSF46785">
    <property type="entry name" value="Winged helix' DNA-binding domain"/>
    <property type="match status" value="1"/>
</dbReference>
<organism evidence="1 2">
    <name type="scientific">Paenacidovorax caeni</name>
    <dbReference type="NCBI Taxonomy" id="343013"/>
    <lineage>
        <taxon>Bacteria</taxon>
        <taxon>Pseudomonadati</taxon>
        <taxon>Pseudomonadota</taxon>
        <taxon>Betaproteobacteria</taxon>
        <taxon>Burkholderiales</taxon>
        <taxon>Comamonadaceae</taxon>
        <taxon>Paenacidovorax</taxon>
    </lineage>
</organism>
<proteinExistence type="predicted"/>
<dbReference type="Gene3D" id="1.10.10.10">
    <property type="entry name" value="Winged helix-like DNA-binding domain superfamily/Winged helix DNA-binding domain"/>
    <property type="match status" value="1"/>
</dbReference>
<dbReference type="STRING" id="343013.SAMN04489707_10641"/>
<dbReference type="EMBL" id="FPBX01000064">
    <property type="protein sequence ID" value="SFU99549.1"/>
    <property type="molecule type" value="Genomic_DNA"/>
</dbReference>
<reference evidence="1 2" key="1">
    <citation type="submission" date="2016-10" db="EMBL/GenBank/DDBJ databases">
        <authorList>
            <person name="de Groot N.N."/>
        </authorList>
    </citation>
    <scope>NUCLEOTIDE SEQUENCE [LARGE SCALE GENOMIC DNA]</scope>
    <source>
        <strain evidence="1 2">R-24608</strain>
    </source>
</reference>
<sequence>MSFRKTNEAIGLRLREGRLSLLSRKILNVMFYHAQNLTLGQNAPIDSPVNRKYFWVPLPEVAHDASYDSKDTALLKEHIEELQNIKLHMEDEHQWTSERLVSSVKLVNPSGLNKRGGTVWFGYAFPPEVFELVKNPGTYTKLSIYYQGMFRAGASLALYEICRRYATNPSHKTSIESYEYWHGALTGTPVGTELSPYKYFKRDVLKPALAEINATTDIECALIEHKRGRKVEMLQFEVRLNKQPSLDFPAPPVINSALIEALGRLGFSANDAKDICASNNVEKIESTLAMVRERMRAPGSAPLDAPAAYFRWALKNAHNIAVRALTQEISPPPAAPSSEQSNLERFLTARAQDAINVYKELPSTEVHSVMERFRSSPVAKNVRTSKGLEHPMVRSLFGRWYALELWGEPTAEALDLFLQQMTIEASGNA</sequence>
<evidence type="ECO:0000313" key="1">
    <source>
        <dbReference type="EMBL" id="SFU99549.1"/>
    </source>
</evidence>